<dbReference type="Pfam" id="PF13560">
    <property type="entry name" value="HTH_31"/>
    <property type="match status" value="1"/>
</dbReference>
<dbReference type="HOGENOM" id="CLU_066192_13_1_4"/>
<evidence type="ECO:0000313" key="3">
    <source>
        <dbReference type="EMBL" id="CAL61020.1"/>
    </source>
</evidence>
<dbReference type="eggNOG" id="COG1396">
    <property type="taxonomic scope" value="Bacteria"/>
</dbReference>
<proteinExistence type="predicted"/>
<dbReference type="SMART" id="SM00530">
    <property type="entry name" value="HTH_XRE"/>
    <property type="match status" value="1"/>
</dbReference>
<name>A4G3D3_HERAR</name>
<dbReference type="InterPro" id="IPR001387">
    <property type="entry name" value="Cro/C1-type_HTH"/>
</dbReference>
<feature type="domain" description="HTH cro/C1-type" evidence="2">
    <location>
        <begin position="31"/>
        <end position="61"/>
    </location>
</feature>
<evidence type="ECO:0000313" key="4">
    <source>
        <dbReference type="Proteomes" id="UP000006697"/>
    </source>
</evidence>
<evidence type="ECO:0000256" key="1">
    <source>
        <dbReference type="SAM" id="MobiDB-lite"/>
    </source>
</evidence>
<dbReference type="AlphaFoldDB" id="A4G3D3"/>
<dbReference type="PROSITE" id="PS50943">
    <property type="entry name" value="HTH_CROC1"/>
    <property type="match status" value="1"/>
</dbReference>
<dbReference type="CDD" id="cd00093">
    <property type="entry name" value="HTH_XRE"/>
    <property type="match status" value="1"/>
</dbReference>
<dbReference type="OrthoDB" id="129597at2"/>
<dbReference type="Proteomes" id="UP000006697">
    <property type="component" value="Chromosome"/>
</dbReference>
<dbReference type="KEGG" id="har:HEAR0831"/>
<dbReference type="Gene3D" id="1.10.260.40">
    <property type="entry name" value="lambda repressor-like DNA-binding domains"/>
    <property type="match status" value="1"/>
</dbReference>
<dbReference type="InterPro" id="IPR010982">
    <property type="entry name" value="Lambda_DNA-bd_dom_sf"/>
</dbReference>
<sequence>MVAKKQGALVPVHTIARNKPLASDAMALATLKDLRKRAGQTQEEMAAALGVGQETISRLEKRSDMLLSTLHHYVESIGGQLALVATFPDQPPVIIDHRGDKKRAPKKRSRSASDHGEP</sequence>
<feature type="region of interest" description="Disordered" evidence="1">
    <location>
        <begin position="91"/>
        <end position="118"/>
    </location>
</feature>
<organism evidence="3 4">
    <name type="scientific">Herminiimonas arsenicoxydans</name>
    <dbReference type="NCBI Taxonomy" id="204773"/>
    <lineage>
        <taxon>Bacteria</taxon>
        <taxon>Pseudomonadati</taxon>
        <taxon>Pseudomonadota</taxon>
        <taxon>Betaproteobacteria</taxon>
        <taxon>Burkholderiales</taxon>
        <taxon>Oxalobacteraceae</taxon>
        <taxon>Herminiimonas</taxon>
    </lineage>
</organism>
<evidence type="ECO:0000259" key="2">
    <source>
        <dbReference type="PROSITE" id="PS50943"/>
    </source>
</evidence>
<gene>
    <name evidence="3" type="ordered locus">HEAR0831</name>
</gene>
<reference evidence="3 4" key="1">
    <citation type="journal article" date="2007" name="PLoS Genet.">
        <title>A tale of two oxidation states: bacterial colonization of arsenic-rich environments.</title>
        <authorList>
            <person name="Muller D."/>
            <person name="Medigue C."/>
            <person name="Koechler S."/>
            <person name="Barbe V."/>
            <person name="Barakat M."/>
            <person name="Talla E."/>
            <person name="Bonnefoy V."/>
            <person name="Krin E."/>
            <person name="Arsene-Ploetze F."/>
            <person name="Carapito C."/>
            <person name="Chandler M."/>
            <person name="Cournoyer B."/>
            <person name="Cruveiller S."/>
            <person name="Dossat C."/>
            <person name="Duval S."/>
            <person name="Heymann M."/>
            <person name="Leize E."/>
            <person name="Lieutaud A."/>
            <person name="Lievremont D."/>
            <person name="Makita Y."/>
            <person name="Mangenot S."/>
            <person name="Nitschke W."/>
            <person name="Ortet P."/>
            <person name="Perdrial N."/>
            <person name="Schoepp B."/>
            <person name="Siguier N."/>
            <person name="Simeonova D.D."/>
            <person name="Rouy Z."/>
            <person name="Segurens B."/>
            <person name="Turlin E."/>
            <person name="Vallenet D."/>
            <person name="Van Dorsselaer A."/>
            <person name="Weiss S."/>
            <person name="Weissenbach J."/>
            <person name="Lett M.C."/>
            <person name="Danchin A."/>
            <person name="Bertin P.N."/>
        </authorList>
    </citation>
    <scope>NUCLEOTIDE SEQUENCE [LARGE SCALE GENOMIC DNA]</scope>
    <source>
        <strain evidence="4">ULPAs1</strain>
    </source>
</reference>
<keyword evidence="4" id="KW-1185">Reference proteome</keyword>
<dbReference type="SUPFAM" id="SSF47413">
    <property type="entry name" value="lambda repressor-like DNA-binding domains"/>
    <property type="match status" value="1"/>
</dbReference>
<dbReference type="EMBL" id="CU207211">
    <property type="protein sequence ID" value="CAL61020.1"/>
    <property type="molecule type" value="Genomic_DNA"/>
</dbReference>
<protein>
    <submittedName>
        <fullName evidence="3">Transcriptional regulator</fullName>
    </submittedName>
</protein>
<dbReference type="GO" id="GO:0003677">
    <property type="term" value="F:DNA binding"/>
    <property type="evidence" value="ECO:0007669"/>
    <property type="project" value="InterPro"/>
</dbReference>
<feature type="compositionally biased region" description="Basic residues" evidence="1">
    <location>
        <begin position="100"/>
        <end position="110"/>
    </location>
</feature>
<dbReference type="STRING" id="204773.HEAR0831"/>
<accession>A4G3D3</accession>